<dbReference type="Proteomes" id="UP000238634">
    <property type="component" value="Unassembled WGS sequence"/>
</dbReference>
<feature type="domain" description="Exonuclease" evidence="2">
    <location>
        <begin position="3"/>
        <end position="165"/>
    </location>
</feature>
<keyword evidence="1 3" id="KW-0378">Hydrolase</keyword>
<reference evidence="3 4" key="2">
    <citation type="submission" date="2018-03" db="EMBL/GenBank/DDBJ databases">
        <title>The ancient ancestry and fast evolution of plastids.</title>
        <authorList>
            <person name="Moore K.R."/>
            <person name="Magnabosco C."/>
            <person name="Momper L."/>
            <person name="Gold D.A."/>
            <person name="Bosak T."/>
            <person name="Fournier G.P."/>
        </authorList>
    </citation>
    <scope>NUCLEOTIDE SEQUENCE [LARGE SCALE GENOMIC DNA]</scope>
    <source>
        <strain evidence="3 4">ULC007</strain>
    </source>
</reference>
<dbReference type="FunFam" id="3.30.420.10:FF:000045">
    <property type="entry name" value="3'-5' exonuclease DinG"/>
    <property type="match status" value="1"/>
</dbReference>
<keyword evidence="1 3" id="KW-0269">Exonuclease</keyword>
<keyword evidence="1 3" id="KW-0540">Nuclease</keyword>
<accession>A0A2T1DLE9</accession>
<dbReference type="EMBL" id="PVWG01000003">
    <property type="protein sequence ID" value="PSB21302.1"/>
    <property type="molecule type" value="Genomic_DNA"/>
</dbReference>
<dbReference type="OrthoDB" id="530627at2"/>
<dbReference type="InterPro" id="IPR036397">
    <property type="entry name" value="RNaseH_sf"/>
</dbReference>
<dbReference type="CDD" id="cd06130">
    <property type="entry name" value="DNA_pol_III_epsilon_like"/>
    <property type="match status" value="1"/>
</dbReference>
<protein>
    <submittedName>
        <fullName evidence="3">Exonuclease</fullName>
    </submittedName>
</protein>
<evidence type="ECO:0000256" key="1">
    <source>
        <dbReference type="ARBA" id="ARBA00022839"/>
    </source>
</evidence>
<dbReference type="SUPFAM" id="SSF53098">
    <property type="entry name" value="Ribonuclease H-like"/>
    <property type="match status" value="1"/>
</dbReference>
<name>A0A2T1DLE9_9CYAN</name>
<evidence type="ECO:0000259" key="2">
    <source>
        <dbReference type="SMART" id="SM00479"/>
    </source>
</evidence>
<dbReference type="InterPro" id="IPR013520">
    <property type="entry name" value="Ribonucl_H"/>
</dbReference>
<proteinExistence type="predicted"/>
<dbReference type="SMART" id="SM00479">
    <property type="entry name" value="EXOIII"/>
    <property type="match status" value="1"/>
</dbReference>
<keyword evidence="4" id="KW-1185">Reference proteome</keyword>
<evidence type="ECO:0000313" key="3">
    <source>
        <dbReference type="EMBL" id="PSB21302.1"/>
    </source>
</evidence>
<gene>
    <name evidence="3" type="ORF">C7B65_05070</name>
</gene>
<dbReference type="GO" id="GO:0005829">
    <property type="term" value="C:cytosol"/>
    <property type="evidence" value="ECO:0007669"/>
    <property type="project" value="TreeGrafter"/>
</dbReference>
<dbReference type="GO" id="GO:0003676">
    <property type="term" value="F:nucleic acid binding"/>
    <property type="evidence" value="ECO:0007669"/>
    <property type="project" value="InterPro"/>
</dbReference>
<dbReference type="Gene3D" id="3.30.420.10">
    <property type="entry name" value="Ribonuclease H-like superfamily/Ribonuclease H"/>
    <property type="match status" value="1"/>
</dbReference>
<sequence>MKPFVALDFETADHGRDSACSIGLIRVENNQIVKRVHALIRPPRQAFRFTHIHGIHWRDVAEQPNFGELWETLSALIQGVDFIAAHNASFDRGVLYACCDAYGISHPAQPFVCTVQLARKTWQIYPTKLPDVCDRLEIDLLHHHALSDAEACARIVIAANSEFRLAPADLNGAKHKRNS</sequence>
<dbReference type="PANTHER" id="PTHR30231">
    <property type="entry name" value="DNA POLYMERASE III SUBUNIT EPSILON"/>
    <property type="match status" value="1"/>
</dbReference>
<dbReference type="STRING" id="1920490.GCA_001895925_02322"/>
<organism evidence="3 4">
    <name type="scientific">Phormidesmis priestleyi ULC007</name>
    <dbReference type="NCBI Taxonomy" id="1920490"/>
    <lineage>
        <taxon>Bacteria</taxon>
        <taxon>Bacillati</taxon>
        <taxon>Cyanobacteriota</taxon>
        <taxon>Cyanophyceae</taxon>
        <taxon>Leptolyngbyales</taxon>
        <taxon>Leptolyngbyaceae</taxon>
        <taxon>Phormidesmis</taxon>
    </lineage>
</organism>
<reference evidence="3 4" key="1">
    <citation type="submission" date="2018-02" db="EMBL/GenBank/DDBJ databases">
        <authorList>
            <person name="Cohen D.B."/>
            <person name="Kent A.D."/>
        </authorList>
    </citation>
    <scope>NUCLEOTIDE SEQUENCE [LARGE SCALE GENOMIC DNA]</scope>
    <source>
        <strain evidence="3 4">ULC007</strain>
    </source>
</reference>
<evidence type="ECO:0000313" key="4">
    <source>
        <dbReference type="Proteomes" id="UP000238634"/>
    </source>
</evidence>
<dbReference type="AlphaFoldDB" id="A0A2T1DLE9"/>
<dbReference type="PANTHER" id="PTHR30231:SF42">
    <property type="entry name" value="EXONUCLEASE"/>
    <property type="match status" value="1"/>
</dbReference>
<dbReference type="InterPro" id="IPR012337">
    <property type="entry name" value="RNaseH-like_sf"/>
</dbReference>
<dbReference type="GO" id="GO:0008408">
    <property type="term" value="F:3'-5' exonuclease activity"/>
    <property type="evidence" value="ECO:0007669"/>
    <property type="project" value="TreeGrafter"/>
</dbReference>
<dbReference type="Pfam" id="PF00929">
    <property type="entry name" value="RNase_T"/>
    <property type="match status" value="1"/>
</dbReference>
<comment type="caution">
    <text evidence="3">The sequence shown here is derived from an EMBL/GenBank/DDBJ whole genome shotgun (WGS) entry which is preliminary data.</text>
</comment>